<dbReference type="RefSeq" id="WP_212704718.1">
    <property type="nucleotide sequence ID" value="NZ_CP073581.1"/>
</dbReference>
<dbReference type="InterPro" id="IPR036097">
    <property type="entry name" value="HisK_dim/P_sf"/>
</dbReference>
<evidence type="ECO:0000256" key="9">
    <source>
        <dbReference type="ARBA" id="ARBA00023012"/>
    </source>
</evidence>
<dbReference type="SMART" id="SM00388">
    <property type="entry name" value="HisKA"/>
    <property type="match status" value="1"/>
</dbReference>
<evidence type="ECO:0000259" key="12">
    <source>
        <dbReference type="PROSITE" id="PS50109"/>
    </source>
</evidence>
<dbReference type="EC" id="2.7.13.3" evidence="3"/>
<evidence type="ECO:0000313" key="15">
    <source>
        <dbReference type="Proteomes" id="UP000683291"/>
    </source>
</evidence>
<evidence type="ECO:0000256" key="1">
    <source>
        <dbReference type="ARBA" id="ARBA00000085"/>
    </source>
</evidence>
<evidence type="ECO:0000256" key="11">
    <source>
        <dbReference type="SAM" id="Phobius"/>
    </source>
</evidence>
<sequence length="314" mass="33297">MRGVARKWRPPLALVVGGTLAAVFVLPLLGIGYFRLAGNILGWWETVLLIAAMAGVATLLLGFLMWRLVLRPVYALTRHARALRRGHTGTMPTQFGTPEFGELGQSVFDMGETLHARADSLRAYADHVTHELKSPLTAITGAAELLDGDLSDADRAALAATIAEAAQRMERLLDALHRHAGASHSAEAGSCQLAEVAQDLDGPGLTVTVARDGVVPLAAQDLEVVLSQLAQNSRAHGATRMTLTLGTDGLVICDNGTGISAGNRDRVFDPFFTTRRTKGGTGMGLSIVRMLLAARGARIALADSTQGTAFVIRF</sequence>
<dbReference type="GO" id="GO:0016020">
    <property type="term" value="C:membrane"/>
    <property type="evidence" value="ECO:0007669"/>
    <property type="project" value="UniProtKB-SubCell"/>
</dbReference>
<dbReference type="InterPro" id="IPR003660">
    <property type="entry name" value="HAMP_dom"/>
</dbReference>
<comment type="catalytic activity">
    <reaction evidence="1">
        <text>ATP + protein L-histidine = ADP + protein N-phospho-L-histidine.</text>
        <dbReference type="EC" id="2.7.13.3"/>
    </reaction>
</comment>
<feature type="domain" description="HAMP" evidence="13">
    <location>
        <begin position="67"/>
        <end position="119"/>
    </location>
</feature>
<dbReference type="GO" id="GO:0000155">
    <property type="term" value="F:phosphorelay sensor kinase activity"/>
    <property type="evidence" value="ECO:0007669"/>
    <property type="project" value="InterPro"/>
</dbReference>
<dbReference type="PROSITE" id="PS50885">
    <property type="entry name" value="HAMP"/>
    <property type="match status" value="1"/>
</dbReference>
<dbReference type="InterPro" id="IPR004358">
    <property type="entry name" value="Sig_transdc_His_kin-like_C"/>
</dbReference>
<dbReference type="EMBL" id="CP073581">
    <property type="protein sequence ID" value="QUJ76520.1"/>
    <property type="molecule type" value="Genomic_DNA"/>
</dbReference>
<dbReference type="PRINTS" id="PR00344">
    <property type="entry name" value="BCTRLSENSOR"/>
</dbReference>
<name>A0A975PMR5_9RHOB</name>
<dbReference type="Proteomes" id="UP000683291">
    <property type="component" value="Chromosome 1"/>
</dbReference>
<evidence type="ECO:0000256" key="3">
    <source>
        <dbReference type="ARBA" id="ARBA00012438"/>
    </source>
</evidence>
<accession>A0A975PMR5</accession>
<dbReference type="AlphaFoldDB" id="A0A975PMR5"/>
<dbReference type="PANTHER" id="PTHR45436">
    <property type="entry name" value="SENSOR HISTIDINE KINASE YKOH"/>
    <property type="match status" value="1"/>
</dbReference>
<dbReference type="PANTHER" id="PTHR45436:SF5">
    <property type="entry name" value="SENSOR HISTIDINE KINASE TRCS"/>
    <property type="match status" value="1"/>
</dbReference>
<feature type="transmembrane region" description="Helical" evidence="11">
    <location>
        <begin position="12"/>
        <end position="34"/>
    </location>
</feature>
<dbReference type="SUPFAM" id="SSF55874">
    <property type="entry name" value="ATPase domain of HSP90 chaperone/DNA topoisomerase II/histidine kinase"/>
    <property type="match status" value="1"/>
</dbReference>
<keyword evidence="4" id="KW-0597">Phosphoprotein</keyword>
<evidence type="ECO:0000259" key="13">
    <source>
        <dbReference type="PROSITE" id="PS50885"/>
    </source>
</evidence>
<evidence type="ECO:0000256" key="4">
    <source>
        <dbReference type="ARBA" id="ARBA00022553"/>
    </source>
</evidence>
<evidence type="ECO:0000256" key="8">
    <source>
        <dbReference type="ARBA" id="ARBA00022989"/>
    </source>
</evidence>
<evidence type="ECO:0000256" key="2">
    <source>
        <dbReference type="ARBA" id="ARBA00004370"/>
    </source>
</evidence>
<evidence type="ECO:0000256" key="7">
    <source>
        <dbReference type="ARBA" id="ARBA00022777"/>
    </source>
</evidence>
<dbReference type="Pfam" id="PF00512">
    <property type="entry name" value="HisKA"/>
    <property type="match status" value="1"/>
</dbReference>
<dbReference type="PROSITE" id="PS50109">
    <property type="entry name" value="HIS_KIN"/>
    <property type="match status" value="1"/>
</dbReference>
<keyword evidence="15" id="KW-1185">Reference proteome</keyword>
<protein>
    <recommendedName>
        <fullName evidence="3">histidine kinase</fullName>
        <ecNumber evidence="3">2.7.13.3</ecNumber>
    </recommendedName>
</protein>
<dbReference type="InterPro" id="IPR003594">
    <property type="entry name" value="HATPase_dom"/>
</dbReference>
<dbReference type="Gene3D" id="1.10.287.130">
    <property type="match status" value="1"/>
</dbReference>
<reference evidence="14" key="1">
    <citation type="submission" date="2021-04" db="EMBL/GenBank/DDBJ databases">
        <title>Complete genome sequence for Sulfitobacter sp. strain JK7-1.</title>
        <authorList>
            <person name="Park S.-J."/>
        </authorList>
    </citation>
    <scope>NUCLEOTIDE SEQUENCE</scope>
    <source>
        <strain evidence="14">JK7-1</strain>
    </source>
</reference>
<dbReference type="SMART" id="SM00387">
    <property type="entry name" value="HATPase_c"/>
    <property type="match status" value="1"/>
</dbReference>
<evidence type="ECO:0000256" key="6">
    <source>
        <dbReference type="ARBA" id="ARBA00022692"/>
    </source>
</evidence>
<feature type="domain" description="Histidine kinase" evidence="12">
    <location>
        <begin position="127"/>
        <end position="314"/>
    </location>
</feature>
<comment type="subcellular location">
    <subcellularLocation>
        <location evidence="2">Membrane</location>
    </subcellularLocation>
</comment>
<feature type="transmembrane region" description="Helical" evidence="11">
    <location>
        <begin position="46"/>
        <end position="69"/>
    </location>
</feature>
<dbReference type="CDD" id="cd00082">
    <property type="entry name" value="HisKA"/>
    <property type="match status" value="1"/>
</dbReference>
<keyword evidence="10 11" id="KW-0472">Membrane</keyword>
<keyword evidence="9" id="KW-0902">Two-component regulatory system</keyword>
<keyword evidence="8 11" id="KW-1133">Transmembrane helix</keyword>
<dbReference type="InterPro" id="IPR050428">
    <property type="entry name" value="TCS_sensor_his_kinase"/>
</dbReference>
<dbReference type="KEGG" id="sual:KDD17_00030"/>
<keyword evidence="5" id="KW-0808">Transferase</keyword>
<dbReference type="Gene3D" id="3.30.565.10">
    <property type="entry name" value="Histidine kinase-like ATPase, C-terminal domain"/>
    <property type="match status" value="1"/>
</dbReference>
<dbReference type="SMART" id="SM00304">
    <property type="entry name" value="HAMP"/>
    <property type="match status" value="2"/>
</dbReference>
<evidence type="ECO:0000256" key="5">
    <source>
        <dbReference type="ARBA" id="ARBA00022679"/>
    </source>
</evidence>
<dbReference type="Pfam" id="PF00672">
    <property type="entry name" value="HAMP"/>
    <property type="match status" value="1"/>
</dbReference>
<dbReference type="InterPro" id="IPR003661">
    <property type="entry name" value="HisK_dim/P_dom"/>
</dbReference>
<dbReference type="InterPro" id="IPR005467">
    <property type="entry name" value="His_kinase_dom"/>
</dbReference>
<dbReference type="Gene3D" id="6.10.340.10">
    <property type="match status" value="1"/>
</dbReference>
<keyword evidence="6 11" id="KW-0812">Transmembrane</keyword>
<dbReference type="InterPro" id="IPR036890">
    <property type="entry name" value="HATPase_C_sf"/>
</dbReference>
<gene>
    <name evidence="14" type="ORF">KDD17_00030</name>
</gene>
<proteinExistence type="predicted"/>
<evidence type="ECO:0000256" key="10">
    <source>
        <dbReference type="ARBA" id="ARBA00023136"/>
    </source>
</evidence>
<dbReference type="SUPFAM" id="SSF47384">
    <property type="entry name" value="Homodimeric domain of signal transducing histidine kinase"/>
    <property type="match status" value="1"/>
</dbReference>
<evidence type="ECO:0000313" key="14">
    <source>
        <dbReference type="EMBL" id="QUJ76520.1"/>
    </source>
</evidence>
<dbReference type="Pfam" id="PF02518">
    <property type="entry name" value="HATPase_c"/>
    <property type="match status" value="1"/>
</dbReference>
<organism evidence="14 15">
    <name type="scientific">Sulfitobacter albidus</name>
    <dbReference type="NCBI Taxonomy" id="2829501"/>
    <lineage>
        <taxon>Bacteria</taxon>
        <taxon>Pseudomonadati</taxon>
        <taxon>Pseudomonadota</taxon>
        <taxon>Alphaproteobacteria</taxon>
        <taxon>Rhodobacterales</taxon>
        <taxon>Roseobacteraceae</taxon>
        <taxon>Sulfitobacter</taxon>
    </lineage>
</organism>
<keyword evidence="7 14" id="KW-0418">Kinase</keyword>